<proteinExistence type="predicted"/>
<dbReference type="EMBL" id="JADION010000001">
    <property type="protein sequence ID" value="MBF4102105.1"/>
    <property type="molecule type" value="Genomic_DNA"/>
</dbReference>
<comment type="caution">
    <text evidence="2">The sequence shown here is derived from an EMBL/GenBank/DDBJ whole genome shotgun (WGS) entry which is preliminary data.</text>
</comment>
<gene>
    <name evidence="2" type="ORF">INT80_00405</name>
</gene>
<dbReference type="Pfam" id="PF07510">
    <property type="entry name" value="GmrSD_C"/>
    <property type="match status" value="1"/>
</dbReference>
<sequence length="74" mass="8549">MKKNEFVFSLSRNSIEHYLPQSKRDSLLSDIEDIDKREEVLDSFGNLCLISHYQNSSLNNEVPSEKESGMKVEV</sequence>
<evidence type="ECO:0000259" key="1">
    <source>
        <dbReference type="Pfam" id="PF07510"/>
    </source>
</evidence>
<keyword evidence="2" id="KW-0540">Nuclease</keyword>
<accession>A0A930UVD7</accession>
<feature type="domain" description="GmrSD restriction endonucleases C-terminal" evidence="1">
    <location>
        <begin position="8"/>
        <end position="70"/>
    </location>
</feature>
<organism evidence="2">
    <name type="scientific">Gallibacterium anatis</name>
    <dbReference type="NCBI Taxonomy" id="750"/>
    <lineage>
        <taxon>Bacteria</taxon>
        <taxon>Pseudomonadati</taxon>
        <taxon>Pseudomonadota</taxon>
        <taxon>Gammaproteobacteria</taxon>
        <taxon>Pasteurellales</taxon>
        <taxon>Pasteurellaceae</taxon>
        <taxon>Gallibacterium</taxon>
    </lineage>
</organism>
<name>A0A930UVD7_9PAST</name>
<dbReference type="InterPro" id="IPR011089">
    <property type="entry name" value="GmrSD_C"/>
</dbReference>
<protein>
    <submittedName>
        <fullName evidence="2">HNH endonuclease</fullName>
    </submittedName>
</protein>
<reference evidence="2" key="1">
    <citation type="submission" date="2020-11" db="EMBL/GenBank/DDBJ databases">
        <title>Gallibacterium anatis 1637, full genome, WGS.</title>
        <authorList>
            <person name="Laishevtcev A.I."/>
            <person name="Yakimova E.A."/>
            <person name="Petkovich D."/>
            <person name="Stepanova T.V."/>
            <person name="Kalendr R.S."/>
            <person name="Rubalsky E.O."/>
            <person name="Zulkarneev E.R."/>
            <person name="Aleshkin A.V."/>
        </authorList>
    </citation>
    <scope>NUCLEOTIDE SEQUENCE</scope>
    <source>
        <strain evidence="2">1637</strain>
    </source>
</reference>
<dbReference type="GO" id="GO:0004519">
    <property type="term" value="F:endonuclease activity"/>
    <property type="evidence" value="ECO:0007669"/>
    <property type="project" value="UniProtKB-KW"/>
</dbReference>
<keyword evidence="2" id="KW-0378">Hydrolase</keyword>
<dbReference type="AlphaFoldDB" id="A0A930UVD7"/>
<keyword evidence="2" id="KW-0255">Endonuclease</keyword>
<evidence type="ECO:0000313" key="2">
    <source>
        <dbReference type="EMBL" id="MBF4102105.1"/>
    </source>
</evidence>